<organism evidence="1 2">
    <name type="scientific">Pseudomassariella vexata</name>
    <dbReference type="NCBI Taxonomy" id="1141098"/>
    <lineage>
        <taxon>Eukaryota</taxon>
        <taxon>Fungi</taxon>
        <taxon>Dikarya</taxon>
        <taxon>Ascomycota</taxon>
        <taxon>Pezizomycotina</taxon>
        <taxon>Sordariomycetes</taxon>
        <taxon>Xylariomycetidae</taxon>
        <taxon>Amphisphaeriales</taxon>
        <taxon>Pseudomassariaceae</taxon>
        <taxon>Pseudomassariella</taxon>
    </lineage>
</organism>
<dbReference type="GeneID" id="63779227"/>
<dbReference type="STRING" id="1141098.A0A1Y2DS91"/>
<proteinExistence type="predicted"/>
<sequence>MEETSALSWTSAAVRAKRRAISHRTFPRLAMPWDLGQPVTAFDKASFKGMEWNRDGKLELGEDDFFRGSAKTTLDELAGSLGTATMVTRWRQAHPQLVGTEKDCVAITMGLRPEDSGEAKIKVAGSTLLLFR</sequence>
<dbReference type="Proteomes" id="UP000193689">
    <property type="component" value="Unassembled WGS sequence"/>
</dbReference>
<gene>
    <name evidence="1" type="ORF">BCR38DRAFT_475561</name>
</gene>
<dbReference type="EMBL" id="MCFJ01000009">
    <property type="protein sequence ID" value="ORY62130.1"/>
    <property type="molecule type" value="Genomic_DNA"/>
</dbReference>
<dbReference type="RefSeq" id="XP_040713966.1">
    <property type="nucleotide sequence ID" value="XM_040863015.1"/>
</dbReference>
<dbReference type="InParanoid" id="A0A1Y2DS91"/>
<dbReference type="OrthoDB" id="10027013at2759"/>
<reference evidence="1 2" key="1">
    <citation type="submission" date="2016-07" db="EMBL/GenBank/DDBJ databases">
        <title>Pervasive Adenine N6-methylation of Active Genes in Fungi.</title>
        <authorList>
            <consortium name="DOE Joint Genome Institute"/>
            <person name="Mondo S.J."/>
            <person name="Dannebaum R.O."/>
            <person name="Kuo R.C."/>
            <person name="Labutti K."/>
            <person name="Haridas S."/>
            <person name="Kuo A."/>
            <person name="Salamov A."/>
            <person name="Ahrendt S.R."/>
            <person name="Lipzen A."/>
            <person name="Sullivan W."/>
            <person name="Andreopoulos W.B."/>
            <person name="Clum A."/>
            <person name="Lindquist E."/>
            <person name="Daum C."/>
            <person name="Ramamoorthy G.K."/>
            <person name="Gryganskyi A."/>
            <person name="Culley D."/>
            <person name="Magnuson J.K."/>
            <person name="James T.Y."/>
            <person name="O'Malley M.A."/>
            <person name="Stajich J.E."/>
            <person name="Spatafora J.W."/>
            <person name="Visel A."/>
            <person name="Grigoriev I.V."/>
        </authorList>
    </citation>
    <scope>NUCLEOTIDE SEQUENCE [LARGE SCALE GENOMIC DNA]</scope>
    <source>
        <strain evidence="1 2">CBS 129021</strain>
    </source>
</reference>
<keyword evidence="2" id="KW-1185">Reference proteome</keyword>
<protein>
    <submittedName>
        <fullName evidence="1">Uncharacterized protein</fullName>
    </submittedName>
</protein>
<accession>A0A1Y2DS91</accession>
<name>A0A1Y2DS91_9PEZI</name>
<dbReference type="AlphaFoldDB" id="A0A1Y2DS91"/>
<evidence type="ECO:0000313" key="2">
    <source>
        <dbReference type="Proteomes" id="UP000193689"/>
    </source>
</evidence>
<comment type="caution">
    <text evidence="1">The sequence shown here is derived from an EMBL/GenBank/DDBJ whole genome shotgun (WGS) entry which is preliminary data.</text>
</comment>
<evidence type="ECO:0000313" key="1">
    <source>
        <dbReference type="EMBL" id="ORY62130.1"/>
    </source>
</evidence>